<protein>
    <submittedName>
        <fullName evidence="2">Uncharacterized protein</fullName>
    </submittedName>
</protein>
<keyword evidence="3" id="KW-1185">Reference proteome</keyword>
<proteinExistence type="predicted"/>
<comment type="caution">
    <text evidence="2">The sequence shown here is derived from an EMBL/GenBank/DDBJ whole genome shotgun (WGS) entry which is preliminary data.</text>
</comment>
<evidence type="ECO:0000313" key="2">
    <source>
        <dbReference type="EMBL" id="OUE02764.1"/>
    </source>
</evidence>
<reference evidence="2 3" key="1">
    <citation type="submission" date="2016-08" db="EMBL/GenBank/DDBJ databases">
        <title>Genome sequence of Clavibacter michiganensis subsp. michiganensis strain CASJ007.</title>
        <authorList>
            <person name="Thapa S.P."/>
            <person name="Coaker G."/>
        </authorList>
    </citation>
    <scope>NUCLEOTIDE SEQUENCE [LARGE SCALE GENOMIC DNA]</scope>
    <source>
        <strain evidence="2">CASJ007</strain>
    </source>
</reference>
<feature type="region of interest" description="Disordered" evidence="1">
    <location>
        <begin position="82"/>
        <end position="104"/>
    </location>
</feature>
<gene>
    <name evidence="2" type="ORF">CMMCAS07_12165</name>
</gene>
<dbReference type="AlphaFoldDB" id="A0A251XI94"/>
<dbReference type="Proteomes" id="UP000195062">
    <property type="component" value="Unassembled WGS sequence"/>
</dbReference>
<evidence type="ECO:0000313" key="3">
    <source>
        <dbReference type="Proteomes" id="UP000195062"/>
    </source>
</evidence>
<name>A0A251XI94_CLAMM</name>
<feature type="compositionally biased region" description="Polar residues" evidence="1">
    <location>
        <begin position="85"/>
        <end position="104"/>
    </location>
</feature>
<accession>A0A251XI94</accession>
<organism evidence="2 3">
    <name type="scientific">Clavibacter michiganensis subsp. michiganensis</name>
    <dbReference type="NCBI Taxonomy" id="33013"/>
    <lineage>
        <taxon>Bacteria</taxon>
        <taxon>Bacillati</taxon>
        <taxon>Actinomycetota</taxon>
        <taxon>Actinomycetes</taxon>
        <taxon>Micrococcales</taxon>
        <taxon>Microbacteriaceae</taxon>
        <taxon>Clavibacter</taxon>
    </lineage>
</organism>
<sequence>MIVRWCYFELDSFSRRAARLSSSASVPAPVESLVKPGPADVMPVSAASASAAAATCFLWASQRAWAAAYCCSQVSRCDSKPSFHSLVSGSKPSGTCSSPGRRTR</sequence>
<evidence type="ECO:0000256" key="1">
    <source>
        <dbReference type="SAM" id="MobiDB-lite"/>
    </source>
</evidence>
<dbReference type="EMBL" id="MDHH01000002">
    <property type="protein sequence ID" value="OUE02764.1"/>
    <property type="molecule type" value="Genomic_DNA"/>
</dbReference>